<protein>
    <submittedName>
        <fullName evidence="2">Uncharacterized protein</fullName>
    </submittedName>
</protein>
<evidence type="ECO:0000256" key="1">
    <source>
        <dbReference type="SAM" id="MobiDB-lite"/>
    </source>
</evidence>
<organism evidence="2 3">
    <name type="scientific">Pichia kudriavzevii</name>
    <name type="common">Yeast</name>
    <name type="synonym">Issatchenkia orientalis</name>
    <dbReference type="NCBI Taxonomy" id="4909"/>
    <lineage>
        <taxon>Eukaryota</taxon>
        <taxon>Fungi</taxon>
        <taxon>Dikarya</taxon>
        <taxon>Ascomycota</taxon>
        <taxon>Saccharomycotina</taxon>
        <taxon>Pichiomycetes</taxon>
        <taxon>Pichiales</taxon>
        <taxon>Pichiaceae</taxon>
        <taxon>Pichia</taxon>
    </lineage>
</organism>
<feature type="non-terminal residue" evidence="2">
    <location>
        <position position="1"/>
    </location>
</feature>
<feature type="region of interest" description="Disordered" evidence="1">
    <location>
        <begin position="15"/>
        <end position="40"/>
    </location>
</feature>
<proteinExistence type="predicted"/>
<dbReference type="EMBL" id="JQFK01002475">
    <property type="protein sequence ID" value="KGK32287.1"/>
    <property type="molecule type" value="Genomic_DNA"/>
</dbReference>
<dbReference type="AlphaFoldDB" id="A0A099NK05"/>
<reference evidence="3" key="1">
    <citation type="journal article" date="2014" name="Microb. Cell Fact.">
        <title>Exploiting Issatchenkia orientalis SD108 for succinic acid production.</title>
        <authorList>
            <person name="Xiao H."/>
            <person name="Shao Z."/>
            <person name="Jiang Y."/>
            <person name="Dole S."/>
            <person name="Zhao H."/>
        </authorList>
    </citation>
    <scope>NUCLEOTIDE SEQUENCE [LARGE SCALE GENOMIC DNA]</scope>
    <source>
        <strain evidence="3">SD108</strain>
    </source>
</reference>
<comment type="caution">
    <text evidence="2">The sequence shown here is derived from an EMBL/GenBank/DDBJ whole genome shotgun (WGS) entry which is preliminary data.</text>
</comment>
<dbReference type="Proteomes" id="UP000029867">
    <property type="component" value="Unassembled WGS sequence"/>
</dbReference>
<dbReference type="HOGENOM" id="CLU_3302203_0_0_1"/>
<evidence type="ECO:0000313" key="2">
    <source>
        <dbReference type="EMBL" id="KGK32287.1"/>
    </source>
</evidence>
<sequence length="40" mass="4102">LILTAKFNAQQERLIGGSAGKKSGPDIPGKMSVSAMGGER</sequence>
<gene>
    <name evidence="2" type="ORF">JL09_g7106</name>
</gene>
<evidence type="ECO:0000313" key="3">
    <source>
        <dbReference type="Proteomes" id="UP000029867"/>
    </source>
</evidence>
<name>A0A099NK05_PICKU</name>
<accession>A0A099NK05</accession>